<dbReference type="InterPro" id="IPR036397">
    <property type="entry name" value="RNaseH_sf"/>
</dbReference>
<name>A0A9Q1BYT9_HOLLE</name>
<gene>
    <name evidence="1" type="ORF">HOLleu_22486</name>
</gene>
<dbReference type="PANTHER" id="PTHR47331:SF1">
    <property type="entry name" value="GAG-LIKE PROTEIN"/>
    <property type="match status" value="1"/>
</dbReference>
<protein>
    <submittedName>
        <fullName evidence="1">Uncharacterized protein</fullName>
    </submittedName>
</protein>
<dbReference type="AlphaFoldDB" id="A0A9Q1BYT9"/>
<dbReference type="GO" id="GO:0003676">
    <property type="term" value="F:nucleic acid binding"/>
    <property type="evidence" value="ECO:0007669"/>
    <property type="project" value="InterPro"/>
</dbReference>
<proteinExistence type="predicted"/>
<dbReference type="PANTHER" id="PTHR47331">
    <property type="entry name" value="PHD-TYPE DOMAIN-CONTAINING PROTEIN"/>
    <property type="match status" value="1"/>
</dbReference>
<dbReference type="Gene3D" id="3.30.420.10">
    <property type="entry name" value="Ribonuclease H-like superfamily/Ribonuclease H"/>
    <property type="match status" value="1"/>
</dbReference>
<dbReference type="EMBL" id="JAIZAY010000010">
    <property type="protein sequence ID" value="KAJ8035305.1"/>
    <property type="molecule type" value="Genomic_DNA"/>
</dbReference>
<evidence type="ECO:0000313" key="2">
    <source>
        <dbReference type="Proteomes" id="UP001152320"/>
    </source>
</evidence>
<accession>A0A9Q1BYT9</accession>
<sequence length="134" mass="15209">MGKSAILMRLWKKYWVVDVVTIIRTVTGHCTICRKYHAKRRGQKMAALLSERVTGDNLPFNTGMDMFGPFETTSGRSMVKRYGLKFTSLATRTIHLEILHSANTDSCLNTLRRFLCRRGAVSNIRSDNGSYFVG</sequence>
<dbReference type="SUPFAM" id="SSF53098">
    <property type="entry name" value="Ribonuclease H-like"/>
    <property type="match status" value="1"/>
</dbReference>
<evidence type="ECO:0000313" key="1">
    <source>
        <dbReference type="EMBL" id="KAJ8035305.1"/>
    </source>
</evidence>
<dbReference type="Proteomes" id="UP001152320">
    <property type="component" value="Chromosome 10"/>
</dbReference>
<comment type="caution">
    <text evidence="1">The sequence shown here is derived from an EMBL/GenBank/DDBJ whole genome shotgun (WGS) entry which is preliminary data.</text>
</comment>
<dbReference type="InterPro" id="IPR012337">
    <property type="entry name" value="RNaseH-like_sf"/>
</dbReference>
<organism evidence="1 2">
    <name type="scientific">Holothuria leucospilota</name>
    <name type="common">Black long sea cucumber</name>
    <name type="synonym">Mertensiothuria leucospilota</name>
    <dbReference type="NCBI Taxonomy" id="206669"/>
    <lineage>
        <taxon>Eukaryota</taxon>
        <taxon>Metazoa</taxon>
        <taxon>Echinodermata</taxon>
        <taxon>Eleutherozoa</taxon>
        <taxon>Echinozoa</taxon>
        <taxon>Holothuroidea</taxon>
        <taxon>Aspidochirotacea</taxon>
        <taxon>Aspidochirotida</taxon>
        <taxon>Holothuriidae</taxon>
        <taxon>Holothuria</taxon>
    </lineage>
</organism>
<keyword evidence="2" id="KW-1185">Reference proteome</keyword>
<reference evidence="1" key="1">
    <citation type="submission" date="2021-10" db="EMBL/GenBank/DDBJ databases">
        <title>Tropical sea cucumber genome reveals ecological adaptation and Cuvierian tubules defense mechanism.</title>
        <authorList>
            <person name="Chen T."/>
        </authorList>
    </citation>
    <scope>NUCLEOTIDE SEQUENCE</scope>
    <source>
        <strain evidence="1">Nanhai2018</strain>
        <tissue evidence="1">Muscle</tissue>
    </source>
</reference>
<dbReference type="OrthoDB" id="10049357at2759"/>